<evidence type="ECO:0000313" key="2">
    <source>
        <dbReference type="Proteomes" id="UP000322000"/>
    </source>
</evidence>
<feature type="region of interest" description="Disordered" evidence="1">
    <location>
        <begin position="494"/>
        <end position="515"/>
    </location>
</feature>
<dbReference type="OrthoDB" id="29523at2759"/>
<dbReference type="AlphaFoldDB" id="A0A7E5WPD6"/>
<feature type="region of interest" description="Disordered" evidence="1">
    <location>
        <begin position="523"/>
        <end position="542"/>
    </location>
</feature>
<reference evidence="3" key="1">
    <citation type="submission" date="2025-08" db="UniProtKB">
        <authorList>
            <consortium name="RefSeq"/>
        </authorList>
    </citation>
    <scope>IDENTIFICATION</scope>
</reference>
<feature type="compositionally biased region" description="Polar residues" evidence="1">
    <location>
        <begin position="527"/>
        <end position="536"/>
    </location>
</feature>
<proteinExistence type="predicted"/>
<dbReference type="KEGG" id="tnl:113504101"/>
<evidence type="ECO:0000256" key="1">
    <source>
        <dbReference type="SAM" id="MobiDB-lite"/>
    </source>
</evidence>
<gene>
    <name evidence="3" type="primary">LOC113504101</name>
</gene>
<dbReference type="GeneID" id="113504101"/>
<accession>A0A7E5WPD6</accession>
<sequence length="700" mass="81685">MYDLYDEVVNQDNIYPYPYSLWEDSIYYSTKNLHPYTYISYGANPAQFIEPLTPLQMELRASIWPEQPSLTVEAPDIPDCRKRRIIDRGSLYDDPVKFHQNVAYPPAIPKDPNYYPPPNRKADTSYWLKVLGVEYSYRHLGFPEFAYSPPVVRESWDTPAQDTKLPHPQEYLYRPPGSPHNYDGPVWPQEYYYRPPGGQDYYTRAYRGFLHYIFGITRRLRRQTNAQKRRKRKQNRIPPIVPFTKVERMIQKMRLLGLYGTDAIEPAFPAAFAKNRIDSEEYHFEFVGPVKPKKVDAKITFEMNVLLNILDFVQNNSEVEVVFDRRLKKDERKHIHNIVLMKLKADDLEMVDVKSTAHMELLLQISDKNCYELQTRSSGMHPYRKVCLYKEAPSHVFLIIPDDLKEFPVDDDEEEFLTLNRKSSKLRKKKQTRILGRGRKLPPSVFRYKEEGIQLLELEEEMKIEIEGESENNNMPGEEDEETNPFLISITRNLKAQKPDSDSQDSEFSGYPMDAYPLPDVDKEPQVETSGPQQFRGNDGISESEISGWNEDFLDTEKTLQSILSEAETPTLRLPPIESFIPSPMSEILARICDYFIEFTFDPNYSQFKFLGPFTDEEIYAVNEFLEDAMKYLNNESGCHLTHVFDMLDFDINEDASGNTVLYKTIVLEQQHKKKAIFDRSSSLSKDSPKKMFVDVSLDD</sequence>
<name>A0A7E5WPD6_TRINI</name>
<dbReference type="InParanoid" id="A0A7E5WPD6"/>
<protein>
    <submittedName>
        <fullName evidence="3">Uncharacterized protein LOC113504101 isoform X1</fullName>
    </submittedName>
</protein>
<organism evidence="2 3">
    <name type="scientific">Trichoplusia ni</name>
    <name type="common">Cabbage looper</name>
    <dbReference type="NCBI Taxonomy" id="7111"/>
    <lineage>
        <taxon>Eukaryota</taxon>
        <taxon>Metazoa</taxon>
        <taxon>Ecdysozoa</taxon>
        <taxon>Arthropoda</taxon>
        <taxon>Hexapoda</taxon>
        <taxon>Insecta</taxon>
        <taxon>Pterygota</taxon>
        <taxon>Neoptera</taxon>
        <taxon>Endopterygota</taxon>
        <taxon>Lepidoptera</taxon>
        <taxon>Glossata</taxon>
        <taxon>Ditrysia</taxon>
        <taxon>Noctuoidea</taxon>
        <taxon>Noctuidae</taxon>
        <taxon>Plusiinae</taxon>
        <taxon>Trichoplusia</taxon>
    </lineage>
</organism>
<evidence type="ECO:0000313" key="3">
    <source>
        <dbReference type="RefSeq" id="XP_026742011.1"/>
    </source>
</evidence>
<dbReference type="RefSeq" id="XP_026742011.1">
    <property type="nucleotide sequence ID" value="XM_026886210.1"/>
</dbReference>
<dbReference type="Proteomes" id="UP000322000">
    <property type="component" value="Chromosome 21"/>
</dbReference>
<keyword evidence="2" id="KW-1185">Reference proteome</keyword>